<evidence type="ECO:0000313" key="4">
    <source>
        <dbReference type="EMBL" id="CAG8959252.1"/>
    </source>
</evidence>
<dbReference type="SUPFAM" id="SSF48403">
    <property type="entry name" value="Ankyrin repeat"/>
    <property type="match status" value="1"/>
</dbReference>
<protein>
    <recommendedName>
        <fullName evidence="3">Protein kinase domain-containing protein</fullName>
    </recommendedName>
</protein>
<dbReference type="Proteomes" id="UP000696280">
    <property type="component" value="Unassembled WGS sequence"/>
</dbReference>
<feature type="repeat" description="ANK" evidence="1">
    <location>
        <begin position="1172"/>
        <end position="1204"/>
    </location>
</feature>
<dbReference type="PROSITE" id="PS00108">
    <property type="entry name" value="PROTEIN_KINASE_ST"/>
    <property type="match status" value="1"/>
</dbReference>
<dbReference type="Pfam" id="PF12796">
    <property type="entry name" value="Ank_2"/>
    <property type="match status" value="2"/>
</dbReference>
<dbReference type="PROSITE" id="PS50088">
    <property type="entry name" value="ANK_REPEAT"/>
    <property type="match status" value="1"/>
</dbReference>
<feature type="compositionally biased region" description="Basic and acidic residues" evidence="2">
    <location>
        <begin position="778"/>
        <end position="788"/>
    </location>
</feature>
<evidence type="ECO:0000259" key="3">
    <source>
        <dbReference type="PROSITE" id="PS50011"/>
    </source>
</evidence>
<dbReference type="Gene3D" id="1.25.40.20">
    <property type="entry name" value="Ankyrin repeat-containing domain"/>
    <property type="match status" value="2"/>
</dbReference>
<dbReference type="EMBL" id="CAJVRL010000090">
    <property type="protein sequence ID" value="CAG8959252.1"/>
    <property type="molecule type" value="Genomic_DNA"/>
</dbReference>
<dbReference type="GO" id="GO:0005634">
    <property type="term" value="C:nucleus"/>
    <property type="evidence" value="ECO:0007669"/>
    <property type="project" value="TreeGrafter"/>
</dbReference>
<sequence>MSSLEARNSAFNQETWDQLQKLCCKPSDPAGVISDEQFESIAACLRYLENHDASYRPRTYAILHMMNRVDLLISFVVVGLLDNSLPYADRKSLPPLMRGDADACFVFLELQTHVISAACYMEKGEHMLVESGDNFFDTLERLGSGGEAKVHRVRSRMTKQEYARKRFHRQRDLNGGKRILKGFEKELQILRKLDHTHLVKVFASYTDKRYLAILMKPIADQDLKQYLRYCGGKSLIGLERERFRTYYGCLTSAIAYLHDNNIRHKDIKPNNILLKRDEIYITDFGTAIEFDDDKSETRGTVEGRTVRYQSPEVSRGLPRGKPSDLWSLGVTFLEMTTVLRGQSLDDMQAFLAEHGTCEEYVFGNIQGAMQWMEFLRRTAQPRVDNSPMQWMKDMLEEKAKDRPTAPDLFQSIKQAADGIFCNKCCHSDGSFESDTSSDSENSDFEKDDETIRPAFISTLKSNNELEPQFAHPSDEGLPTLEVAVNPVNNPQPSSRSPIHKQAFKLLYSYFSGSSIPAEDESLPGTETQRPDMPSPVVLGTLSSTVQGDNTIFESPAVYDPYERGLPGSFPEFTSSENPSQYIVPEAADASQGIKSTTDIANDQSIDFGSSPQSIPELGTNLNESSESLPEENDQTFFKSYVSPSCDPFEESVAVEDSLYNPPEDAVTQIQAASNLPVSELQTLLSQNNRRLSRTRSDENLQIQQKTNALLSAVEAHGEDTHTQSRSRRNRNEDRHGITLHVANEFDIAKVRKWKSNLDALVNTTVPSISPAVLDDTTPEARHSIPSERKRAKSKKSTTSSINHKGRVDEPKVYLDQNNTEEIVDETRPIPKLTKRRGLDTPINCSSPAVVVVPRPKTNPLKGWFSQVRSPPEAQKTNALTSENLDFLGKETSSRKQKAHPTFKIKSASVYMKQVYNDAASSVATSVMSTNTRKSMKLYGLMLPLQDRSYNLLERYTKAGKADAVRMLLREGCSPGTVKEPRHAPIFHTVRGASSRHTKCLRALIEHQVDTNVRARSTRKTPLIEAIEQEAWSGYVNVIFLLLAAGAKPNAKDGAGDVALLKVLGAGKKPLEKHRRAALALLLSTAYDTNVNVTPLGTGNNPLHLAVRRVDPWALGMLLEKDSTLIEAKNSEGLTPLSLACSAWTSTITPGQLEILDVLLEKKANVNVNITARAKKPLHTAVSLGLVDAVERLLRNGADPLKRTRDGETARDMAKERRKQHGCKGCADCTEISDLLVKESLGSGRDDG</sequence>
<dbReference type="PROSITE" id="PS50011">
    <property type="entry name" value="PROTEIN_KINASE_DOM"/>
    <property type="match status" value="1"/>
</dbReference>
<keyword evidence="1" id="KW-0040">ANK repeat</keyword>
<dbReference type="GO" id="GO:0044773">
    <property type="term" value="P:mitotic DNA damage checkpoint signaling"/>
    <property type="evidence" value="ECO:0007669"/>
    <property type="project" value="TreeGrafter"/>
</dbReference>
<dbReference type="InterPro" id="IPR000719">
    <property type="entry name" value="Prot_kinase_dom"/>
</dbReference>
<keyword evidence="5" id="KW-1185">Reference proteome</keyword>
<dbReference type="PROSITE" id="PS50297">
    <property type="entry name" value="ANK_REP_REGION"/>
    <property type="match status" value="1"/>
</dbReference>
<reference evidence="4" key="1">
    <citation type="submission" date="2021-07" db="EMBL/GenBank/DDBJ databases">
        <authorList>
            <person name="Durling M."/>
        </authorList>
    </citation>
    <scope>NUCLEOTIDE SEQUENCE</scope>
</reference>
<comment type="caution">
    <text evidence="4">The sequence shown here is derived from an EMBL/GenBank/DDBJ whole genome shotgun (WGS) entry which is preliminary data.</text>
</comment>
<dbReference type="OrthoDB" id="4062651at2759"/>
<dbReference type="InterPro" id="IPR011009">
    <property type="entry name" value="Kinase-like_dom_sf"/>
</dbReference>
<dbReference type="SUPFAM" id="SSF56112">
    <property type="entry name" value="Protein kinase-like (PK-like)"/>
    <property type="match status" value="1"/>
</dbReference>
<dbReference type="GO" id="GO:0004674">
    <property type="term" value="F:protein serine/threonine kinase activity"/>
    <property type="evidence" value="ECO:0007669"/>
    <property type="project" value="TreeGrafter"/>
</dbReference>
<dbReference type="InterPro" id="IPR002110">
    <property type="entry name" value="Ankyrin_rpt"/>
</dbReference>
<accession>A0A9N9L841</accession>
<dbReference type="AlphaFoldDB" id="A0A9N9L841"/>
<gene>
    <name evidence="4" type="ORF">HYFRA_00012610</name>
</gene>
<proteinExistence type="predicted"/>
<feature type="region of interest" description="Disordered" evidence="2">
    <location>
        <begin position="714"/>
        <end position="735"/>
    </location>
</feature>
<dbReference type="SMART" id="SM00248">
    <property type="entry name" value="ANK"/>
    <property type="match status" value="6"/>
</dbReference>
<dbReference type="Gene3D" id="1.10.510.10">
    <property type="entry name" value="Transferase(Phosphotransferase) domain 1"/>
    <property type="match status" value="1"/>
</dbReference>
<dbReference type="SMART" id="SM00220">
    <property type="entry name" value="S_TKc"/>
    <property type="match status" value="1"/>
</dbReference>
<dbReference type="GO" id="GO:0005737">
    <property type="term" value="C:cytoplasm"/>
    <property type="evidence" value="ECO:0007669"/>
    <property type="project" value="TreeGrafter"/>
</dbReference>
<dbReference type="InterPro" id="IPR008271">
    <property type="entry name" value="Ser/Thr_kinase_AS"/>
</dbReference>
<dbReference type="PANTHER" id="PTHR44167">
    <property type="entry name" value="OVARIAN-SPECIFIC SERINE/THREONINE-PROTEIN KINASE LOK-RELATED"/>
    <property type="match status" value="1"/>
</dbReference>
<evidence type="ECO:0000313" key="5">
    <source>
        <dbReference type="Proteomes" id="UP000696280"/>
    </source>
</evidence>
<feature type="domain" description="Protein kinase" evidence="3">
    <location>
        <begin position="136"/>
        <end position="420"/>
    </location>
</feature>
<dbReference type="Pfam" id="PF00069">
    <property type="entry name" value="Pkinase"/>
    <property type="match status" value="1"/>
</dbReference>
<organism evidence="4 5">
    <name type="scientific">Hymenoscyphus fraxineus</name>
    <dbReference type="NCBI Taxonomy" id="746836"/>
    <lineage>
        <taxon>Eukaryota</taxon>
        <taxon>Fungi</taxon>
        <taxon>Dikarya</taxon>
        <taxon>Ascomycota</taxon>
        <taxon>Pezizomycotina</taxon>
        <taxon>Leotiomycetes</taxon>
        <taxon>Helotiales</taxon>
        <taxon>Helotiaceae</taxon>
        <taxon>Hymenoscyphus</taxon>
    </lineage>
</organism>
<dbReference type="CDD" id="cd00180">
    <property type="entry name" value="PKc"/>
    <property type="match status" value="1"/>
</dbReference>
<evidence type="ECO:0000256" key="2">
    <source>
        <dbReference type="SAM" id="MobiDB-lite"/>
    </source>
</evidence>
<evidence type="ECO:0000256" key="1">
    <source>
        <dbReference type="PROSITE-ProRule" id="PRU00023"/>
    </source>
</evidence>
<dbReference type="PANTHER" id="PTHR44167:SF18">
    <property type="entry name" value="PROTEIN KINASE DOMAIN-CONTAINING PROTEIN"/>
    <property type="match status" value="1"/>
</dbReference>
<dbReference type="InterPro" id="IPR036770">
    <property type="entry name" value="Ankyrin_rpt-contain_sf"/>
</dbReference>
<dbReference type="GO" id="GO:0005524">
    <property type="term" value="F:ATP binding"/>
    <property type="evidence" value="ECO:0007669"/>
    <property type="project" value="InterPro"/>
</dbReference>
<feature type="region of interest" description="Disordered" evidence="2">
    <location>
        <begin position="769"/>
        <end position="805"/>
    </location>
</feature>
<name>A0A9N9L841_9HELO</name>